<evidence type="ECO:0000313" key="3">
    <source>
        <dbReference type="Proteomes" id="UP000567293"/>
    </source>
</evidence>
<accession>A0A7V8SYP3</accession>
<gene>
    <name evidence="2" type="ORF">HRJ53_20125</name>
</gene>
<protein>
    <recommendedName>
        <fullName evidence="4">MacB-like periplasmic core domain-containing protein</fullName>
    </recommendedName>
</protein>
<feature type="transmembrane region" description="Helical" evidence="1">
    <location>
        <begin position="27"/>
        <end position="53"/>
    </location>
</feature>
<evidence type="ECO:0008006" key="4">
    <source>
        <dbReference type="Google" id="ProtNLM"/>
    </source>
</evidence>
<keyword evidence="1" id="KW-0472">Membrane</keyword>
<dbReference type="EMBL" id="JACDQQ010001937">
    <property type="protein sequence ID" value="MBA0087299.1"/>
    <property type="molecule type" value="Genomic_DNA"/>
</dbReference>
<keyword evidence="1" id="KW-0812">Transmembrane</keyword>
<evidence type="ECO:0000313" key="2">
    <source>
        <dbReference type="EMBL" id="MBA0087299.1"/>
    </source>
</evidence>
<proteinExistence type="predicted"/>
<evidence type="ECO:0000256" key="1">
    <source>
        <dbReference type="SAM" id="Phobius"/>
    </source>
</evidence>
<keyword evidence="3" id="KW-1185">Reference proteome</keyword>
<dbReference type="AlphaFoldDB" id="A0A7V8SYP3"/>
<feature type="non-terminal residue" evidence="2">
    <location>
        <position position="103"/>
    </location>
</feature>
<reference evidence="2" key="1">
    <citation type="submission" date="2020-06" db="EMBL/GenBank/DDBJ databases">
        <title>Legume-microbial interactions unlock mineral nutrients during tropical forest succession.</title>
        <authorList>
            <person name="Epihov D.Z."/>
        </authorList>
    </citation>
    <scope>NUCLEOTIDE SEQUENCE [LARGE SCALE GENOMIC DNA]</scope>
    <source>
        <strain evidence="2">Pan2503</strain>
    </source>
</reference>
<sequence length="103" mass="11254">MDASGWLENVGNDCRYAARRLRQSPGFAAAAILTLALGIGANVAVFTVVQAVLLSPLPYPHPERLVRIYDDLRGSNSRDVGISAPELWDLRDRSDVFEDISAI</sequence>
<dbReference type="Proteomes" id="UP000567293">
    <property type="component" value="Unassembled WGS sequence"/>
</dbReference>
<organism evidence="2 3">
    <name type="scientific">Candidatus Acidiferrum panamense</name>
    <dbReference type="NCBI Taxonomy" id="2741543"/>
    <lineage>
        <taxon>Bacteria</taxon>
        <taxon>Pseudomonadati</taxon>
        <taxon>Acidobacteriota</taxon>
        <taxon>Terriglobia</taxon>
        <taxon>Candidatus Acidiferrales</taxon>
        <taxon>Candidatus Acidiferrum</taxon>
    </lineage>
</organism>
<name>A0A7V8SYP3_9BACT</name>
<keyword evidence="1" id="KW-1133">Transmembrane helix</keyword>
<comment type="caution">
    <text evidence="2">The sequence shown here is derived from an EMBL/GenBank/DDBJ whole genome shotgun (WGS) entry which is preliminary data.</text>
</comment>